<evidence type="ECO:0000313" key="1">
    <source>
        <dbReference type="EMBL" id="KAJ9082079.1"/>
    </source>
</evidence>
<gene>
    <name evidence="1" type="ORF">DSO57_1007936</name>
</gene>
<dbReference type="Proteomes" id="UP001165960">
    <property type="component" value="Unassembled WGS sequence"/>
</dbReference>
<protein>
    <submittedName>
        <fullName evidence="1">Uncharacterized protein</fullName>
    </submittedName>
</protein>
<comment type="caution">
    <text evidence="1">The sequence shown here is derived from an EMBL/GenBank/DDBJ whole genome shotgun (WGS) entry which is preliminary data.</text>
</comment>
<sequence length="313" mass="36853">MYSTISKRQLVVNSRYEAWNARYRTDKSQRMVTELNKINAEQRSINRMVNRYNQKIQFPPGRVATRQPRKKIKKNKPRSRKRTTTRKPRQKSSTLTIKAQDPRSPGHKKPTPTTMAKQELEPYRKTFERMLKEDKQDKSICYYLDGKKLNSPAEVKRTYNDSSVILETSDEKNWECELKKTPRDRIFHTDINRCSPLLEGQCVEWADGRYYQLTGFHGFGVDARNWTYMAHLSKDWEVYTKPIYPSIAVYEAKFKGVGSAGHVSIVENITPQNKLCLSSWHSPHKKNLTTTLRTHQPGTVYLRHKQARFFYRT</sequence>
<evidence type="ECO:0000313" key="2">
    <source>
        <dbReference type="Proteomes" id="UP001165960"/>
    </source>
</evidence>
<reference evidence="1" key="1">
    <citation type="submission" date="2022-04" db="EMBL/GenBank/DDBJ databases">
        <title>Genome of the entomopathogenic fungus Entomophthora muscae.</title>
        <authorList>
            <person name="Elya C."/>
            <person name="Lovett B.R."/>
            <person name="Lee E."/>
            <person name="Macias A.M."/>
            <person name="Hajek A.E."/>
            <person name="De Bivort B.L."/>
            <person name="Kasson M.T."/>
            <person name="De Fine Licht H.H."/>
            <person name="Stajich J.E."/>
        </authorList>
    </citation>
    <scope>NUCLEOTIDE SEQUENCE</scope>
    <source>
        <strain evidence="1">Berkeley</strain>
    </source>
</reference>
<accession>A0ACC2U5K9</accession>
<keyword evidence="2" id="KW-1185">Reference proteome</keyword>
<dbReference type="EMBL" id="QTSX02001444">
    <property type="protein sequence ID" value="KAJ9082079.1"/>
    <property type="molecule type" value="Genomic_DNA"/>
</dbReference>
<organism evidence="1 2">
    <name type="scientific">Entomophthora muscae</name>
    <dbReference type="NCBI Taxonomy" id="34485"/>
    <lineage>
        <taxon>Eukaryota</taxon>
        <taxon>Fungi</taxon>
        <taxon>Fungi incertae sedis</taxon>
        <taxon>Zoopagomycota</taxon>
        <taxon>Entomophthoromycotina</taxon>
        <taxon>Entomophthoromycetes</taxon>
        <taxon>Entomophthorales</taxon>
        <taxon>Entomophthoraceae</taxon>
        <taxon>Entomophthora</taxon>
    </lineage>
</organism>
<name>A0ACC2U5K9_9FUNG</name>
<proteinExistence type="predicted"/>